<evidence type="ECO:0000313" key="2">
    <source>
        <dbReference type="Proteomes" id="UP000034544"/>
    </source>
</evidence>
<name>A0A0G0W3M9_UNCKA</name>
<comment type="caution">
    <text evidence="1">The sequence shown here is derived from an EMBL/GenBank/DDBJ whole genome shotgun (WGS) entry which is preliminary data.</text>
</comment>
<sequence>MGLGRKTLLIFFLLCLNTLIPSFLYGKVNAGSVAVVSATVTVIRPEEDVSDKYLQNTVDVKSLFRKFLESFLGYGK</sequence>
<reference evidence="1 2" key="1">
    <citation type="journal article" date="2015" name="Nature">
        <title>rRNA introns, odd ribosomes, and small enigmatic genomes across a large radiation of phyla.</title>
        <authorList>
            <person name="Brown C.T."/>
            <person name="Hug L.A."/>
            <person name="Thomas B.C."/>
            <person name="Sharon I."/>
            <person name="Castelle C.J."/>
            <person name="Singh A."/>
            <person name="Wilkins M.J."/>
            <person name="Williams K.H."/>
            <person name="Banfield J.F."/>
        </authorList>
    </citation>
    <scope>NUCLEOTIDE SEQUENCE [LARGE SCALE GENOMIC DNA]</scope>
</reference>
<organism evidence="1 2">
    <name type="scientific">candidate division WWE3 bacterium GW2011_GWE1_41_27</name>
    <dbReference type="NCBI Taxonomy" id="1619131"/>
    <lineage>
        <taxon>Bacteria</taxon>
        <taxon>Katanobacteria</taxon>
    </lineage>
</organism>
<accession>A0A0G0W3M9</accession>
<dbReference type="AlphaFoldDB" id="A0A0G0W3M9"/>
<dbReference type="EMBL" id="LCBF01000005">
    <property type="protein sequence ID" value="KKS07555.1"/>
    <property type="molecule type" value="Genomic_DNA"/>
</dbReference>
<evidence type="ECO:0000313" key="1">
    <source>
        <dbReference type="EMBL" id="KKS07555.1"/>
    </source>
</evidence>
<protein>
    <submittedName>
        <fullName evidence="1">Uncharacterized protein</fullName>
    </submittedName>
</protein>
<gene>
    <name evidence="1" type="ORF">UU59_C0005G0010</name>
</gene>
<proteinExistence type="predicted"/>
<dbReference type="Proteomes" id="UP000034544">
    <property type="component" value="Unassembled WGS sequence"/>
</dbReference>